<evidence type="ECO:0000313" key="2">
    <source>
        <dbReference type="Proteomes" id="UP001151760"/>
    </source>
</evidence>
<reference evidence="1" key="2">
    <citation type="submission" date="2022-01" db="EMBL/GenBank/DDBJ databases">
        <authorList>
            <person name="Yamashiro T."/>
            <person name="Shiraishi A."/>
            <person name="Satake H."/>
            <person name="Nakayama K."/>
        </authorList>
    </citation>
    <scope>NUCLEOTIDE SEQUENCE</scope>
</reference>
<evidence type="ECO:0008006" key="3">
    <source>
        <dbReference type="Google" id="ProtNLM"/>
    </source>
</evidence>
<protein>
    <recommendedName>
        <fullName evidence="3">Ribosomal protein S4</fullName>
    </recommendedName>
</protein>
<gene>
    <name evidence="1" type="ORF">Tco_1090505</name>
</gene>
<accession>A0ABQ5I6K2</accession>
<sequence>MSRLRKELELKRQENYHIVPGLQDVLRLRGRPKRFERPVVNGVSVKGSKRPLGRHPINKVTNLTGLELATPAKSSKYGVVTGLCQAPVLSKDVHELFHHSQLIQAYLNSKVADGAEPLIWRILS</sequence>
<name>A0ABQ5I6K2_9ASTR</name>
<organism evidence="1 2">
    <name type="scientific">Tanacetum coccineum</name>
    <dbReference type="NCBI Taxonomy" id="301880"/>
    <lineage>
        <taxon>Eukaryota</taxon>
        <taxon>Viridiplantae</taxon>
        <taxon>Streptophyta</taxon>
        <taxon>Embryophyta</taxon>
        <taxon>Tracheophyta</taxon>
        <taxon>Spermatophyta</taxon>
        <taxon>Magnoliopsida</taxon>
        <taxon>eudicotyledons</taxon>
        <taxon>Gunneridae</taxon>
        <taxon>Pentapetalae</taxon>
        <taxon>asterids</taxon>
        <taxon>campanulids</taxon>
        <taxon>Asterales</taxon>
        <taxon>Asteraceae</taxon>
        <taxon>Asteroideae</taxon>
        <taxon>Anthemideae</taxon>
        <taxon>Anthemidinae</taxon>
        <taxon>Tanacetum</taxon>
    </lineage>
</organism>
<dbReference type="EMBL" id="BQNB010020347">
    <property type="protein sequence ID" value="GJT94987.1"/>
    <property type="molecule type" value="Genomic_DNA"/>
</dbReference>
<dbReference type="Proteomes" id="UP001151760">
    <property type="component" value="Unassembled WGS sequence"/>
</dbReference>
<reference evidence="1" key="1">
    <citation type="journal article" date="2022" name="Int. J. Mol. Sci.">
        <title>Draft Genome of Tanacetum Coccineum: Genomic Comparison of Closely Related Tanacetum-Family Plants.</title>
        <authorList>
            <person name="Yamashiro T."/>
            <person name="Shiraishi A."/>
            <person name="Nakayama K."/>
            <person name="Satake H."/>
        </authorList>
    </citation>
    <scope>NUCLEOTIDE SEQUENCE</scope>
</reference>
<comment type="caution">
    <text evidence="1">The sequence shown here is derived from an EMBL/GenBank/DDBJ whole genome shotgun (WGS) entry which is preliminary data.</text>
</comment>
<proteinExistence type="predicted"/>
<evidence type="ECO:0000313" key="1">
    <source>
        <dbReference type="EMBL" id="GJT94987.1"/>
    </source>
</evidence>
<keyword evidence="2" id="KW-1185">Reference proteome</keyword>